<feature type="domain" description="Magnesium-protoporphyrin IX methyltransferase C-terminal" evidence="6">
    <location>
        <begin position="128"/>
        <end position="223"/>
    </location>
</feature>
<dbReference type="Pfam" id="PF07109">
    <property type="entry name" value="Mg-por_mtran_C"/>
    <property type="match status" value="1"/>
</dbReference>
<comment type="caution">
    <text evidence="7">The sequence shown here is derived from an EMBL/GenBank/DDBJ whole genome shotgun (WGS) entry which is preliminary data.</text>
</comment>
<dbReference type="Gene3D" id="3.40.50.150">
    <property type="entry name" value="Vaccinia Virus protein VP39"/>
    <property type="match status" value="1"/>
</dbReference>
<dbReference type="PROSITE" id="PS51556">
    <property type="entry name" value="SAM_MT_MG_PIX"/>
    <property type="match status" value="1"/>
</dbReference>
<evidence type="ECO:0000256" key="4">
    <source>
        <dbReference type="NCBIfam" id="TIGR02021"/>
    </source>
</evidence>
<keyword evidence="2 7" id="KW-0808">Transferase</keyword>
<dbReference type="SUPFAM" id="SSF53335">
    <property type="entry name" value="S-adenosyl-L-methionine-dependent methyltransferases"/>
    <property type="match status" value="1"/>
</dbReference>
<keyword evidence="1 7" id="KW-0489">Methyltransferase</keyword>
<dbReference type="RefSeq" id="WP_133343569.1">
    <property type="nucleotide sequence ID" value="NZ_SMZO01000036.1"/>
</dbReference>
<dbReference type="GO" id="GO:0015995">
    <property type="term" value="P:chlorophyll biosynthetic process"/>
    <property type="evidence" value="ECO:0007669"/>
    <property type="project" value="UniProtKB-UniRule"/>
</dbReference>
<evidence type="ECO:0000256" key="3">
    <source>
        <dbReference type="ARBA" id="ARBA00022691"/>
    </source>
</evidence>
<evidence type="ECO:0000313" key="8">
    <source>
        <dbReference type="Proteomes" id="UP000294562"/>
    </source>
</evidence>
<feature type="domain" description="Methyltransferase small" evidence="5">
    <location>
        <begin position="43"/>
        <end position="127"/>
    </location>
</feature>
<dbReference type="AlphaFoldDB" id="A0A4R6ARD9"/>
<dbReference type="InterPro" id="IPR007848">
    <property type="entry name" value="Small_mtfrase_dom"/>
</dbReference>
<proteinExistence type="predicted"/>
<dbReference type="InterPro" id="IPR029063">
    <property type="entry name" value="SAM-dependent_MTases_sf"/>
</dbReference>
<dbReference type="InterPro" id="IPR010940">
    <property type="entry name" value="Mg_prot_MeTrfase_C"/>
</dbReference>
<keyword evidence="3" id="KW-0949">S-adenosyl-L-methionine</keyword>
<dbReference type="PANTHER" id="PTHR43464">
    <property type="entry name" value="METHYLTRANSFERASE"/>
    <property type="match status" value="1"/>
</dbReference>
<dbReference type="GO" id="GO:0046406">
    <property type="term" value="F:magnesium protoporphyrin IX methyltransferase activity"/>
    <property type="evidence" value="ECO:0007669"/>
    <property type="project" value="UniProtKB-UniRule"/>
</dbReference>
<evidence type="ECO:0000313" key="7">
    <source>
        <dbReference type="EMBL" id="TDL86054.1"/>
    </source>
</evidence>
<organism evidence="7 8">
    <name type="scientific">Meridianimarinicoccus aquatilis</name>
    <dbReference type="NCBI Taxonomy" id="2552766"/>
    <lineage>
        <taxon>Bacteria</taxon>
        <taxon>Pseudomonadati</taxon>
        <taxon>Pseudomonadota</taxon>
        <taxon>Alphaproteobacteria</taxon>
        <taxon>Rhodobacterales</taxon>
        <taxon>Paracoccaceae</taxon>
        <taxon>Meridianimarinicoccus</taxon>
    </lineage>
</organism>
<dbReference type="EC" id="2.1.1.11" evidence="4"/>
<dbReference type="InterPro" id="IPR010251">
    <property type="entry name" value="Mg_prot_MeTrfase"/>
</dbReference>
<evidence type="ECO:0000256" key="2">
    <source>
        <dbReference type="ARBA" id="ARBA00022679"/>
    </source>
</evidence>
<dbReference type="EMBL" id="SMZO01000036">
    <property type="protein sequence ID" value="TDL86054.1"/>
    <property type="molecule type" value="Genomic_DNA"/>
</dbReference>
<dbReference type="OrthoDB" id="9765084at2"/>
<evidence type="ECO:0000256" key="1">
    <source>
        <dbReference type="ARBA" id="ARBA00022603"/>
    </source>
</evidence>
<evidence type="ECO:0000259" key="5">
    <source>
        <dbReference type="Pfam" id="PF05175"/>
    </source>
</evidence>
<dbReference type="Pfam" id="PF05175">
    <property type="entry name" value="MTS"/>
    <property type="match status" value="1"/>
</dbReference>
<dbReference type="GO" id="GO:0032259">
    <property type="term" value="P:methylation"/>
    <property type="evidence" value="ECO:0007669"/>
    <property type="project" value="UniProtKB-KW"/>
</dbReference>
<keyword evidence="8" id="KW-1185">Reference proteome</keyword>
<protein>
    <recommendedName>
        <fullName evidence="4">Magnesium protoporphyrin IX methyltransferase</fullName>
        <ecNumber evidence="4">2.1.1.11</ecNumber>
    </recommendedName>
</protein>
<sequence length="224" mass="24556">MTYNRTLTRVEDYFDRTATQTWARLTSDAPVSRIRATVRAGRDEMRAMLLGSLPADLTGARVLDAGCGAGQMTAELAARGADVVAVDISPSLIDIAKTRLPDHLRPRVSFASGDMLDPAHGHFDHVVAMDSLIYYTDTTIAEELGRLVPRVMQSIAFTVAPRTTLLMAMWRAGKLFPRSDRAPVMVPHCPEKLASMLSALPAEVRDLGRVHSGFYISHALEVRP</sequence>
<dbReference type="Proteomes" id="UP000294562">
    <property type="component" value="Unassembled WGS sequence"/>
</dbReference>
<dbReference type="CDD" id="cd02440">
    <property type="entry name" value="AdoMet_MTases"/>
    <property type="match status" value="1"/>
</dbReference>
<reference evidence="7 8" key="1">
    <citation type="submission" date="2019-03" db="EMBL/GenBank/DDBJ databases">
        <title>Rhodobacteraceae bacterium SM1902, a new member of the family Rhodobacteraceae isolated from Yantai.</title>
        <authorList>
            <person name="Sun Y."/>
        </authorList>
    </citation>
    <scope>NUCLEOTIDE SEQUENCE [LARGE SCALE GENOMIC DNA]</scope>
    <source>
        <strain evidence="7 8">SM1902</strain>
    </source>
</reference>
<name>A0A4R6ARD9_9RHOB</name>
<dbReference type="NCBIfam" id="TIGR02021">
    <property type="entry name" value="BchM-ChlM"/>
    <property type="match status" value="1"/>
</dbReference>
<evidence type="ECO:0000259" key="6">
    <source>
        <dbReference type="Pfam" id="PF07109"/>
    </source>
</evidence>
<gene>
    <name evidence="7" type="ORF">E2L05_14200</name>
</gene>
<dbReference type="PANTHER" id="PTHR43464:SF19">
    <property type="entry name" value="UBIQUINONE BIOSYNTHESIS O-METHYLTRANSFERASE, MITOCHONDRIAL"/>
    <property type="match status" value="1"/>
</dbReference>
<accession>A0A4R6ARD9</accession>